<keyword evidence="8" id="KW-0325">Glycoprotein</keyword>
<organism evidence="11 12">
    <name type="scientific">Ursus maritimus</name>
    <name type="common">Polar bear</name>
    <name type="synonym">Thalarctos maritimus</name>
    <dbReference type="NCBI Taxonomy" id="29073"/>
    <lineage>
        <taxon>Eukaryota</taxon>
        <taxon>Metazoa</taxon>
        <taxon>Chordata</taxon>
        <taxon>Craniata</taxon>
        <taxon>Vertebrata</taxon>
        <taxon>Euteleostomi</taxon>
        <taxon>Mammalia</taxon>
        <taxon>Eutheria</taxon>
        <taxon>Laurasiatheria</taxon>
        <taxon>Carnivora</taxon>
        <taxon>Caniformia</taxon>
        <taxon>Ursidae</taxon>
        <taxon>Ursus</taxon>
    </lineage>
</organism>
<name>A0A384C9B1_URSMA</name>
<evidence type="ECO:0000256" key="7">
    <source>
        <dbReference type="ARBA" id="ARBA00022743"/>
    </source>
</evidence>
<evidence type="ECO:0000256" key="3">
    <source>
        <dbReference type="ARBA" id="ARBA00005332"/>
    </source>
</evidence>
<dbReference type="CTD" id="1448"/>
<proteinExistence type="inferred from homology"/>
<comment type="similarity">
    <text evidence="3 9">Belongs to the kappa-casein family.</text>
</comment>
<dbReference type="GO" id="GO:0007595">
    <property type="term" value="P:lactation"/>
    <property type="evidence" value="ECO:0007669"/>
    <property type="project" value="TreeGrafter"/>
</dbReference>
<evidence type="ECO:0000256" key="6">
    <source>
        <dbReference type="ARBA" id="ARBA00022553"/>
    </source>
</evidence>
<protein>
    <recommendedName>
        <fullName evidence="4 9">Kappa-casein</fullName>
    </recommendedName>
</protein>
<evidence type="ECO:0000313" key="12">
    <source>
        <dbReference type="RefSeq" id="XP_008691397.1"/>
    </source>
</evidence>
<evidence type="ECO:0000313" key="11">
    <source>
        <dbReference type="Proteomes" id="UP000261680"/>
    </source>
</evidence>
<dbReference type="GO" id="GO:0050821">
    <property type="term" value="P:protein stabilization"/>
    <property type="evidence" value="ECO:0007669"/>
    <property type="project" value="TreeGrafter"/>
</dbReference>
<dbReference type="AlphaFoldDB" id="A0A384C9B1"/>
<dbReference type="PANTHER" id="PTHR11470">
    <property type="entry name" value="KAPPA CASEIN"/>
    <property type="match status" value="1"/>
</dbReference>
<dbReference type="PIRSF" id="PIRSF002374">
    <property type="entry name" value="Casein_kappa"/>
    <property type="match status" value="1"/>
</dbReference>
<evidence type="ECO:0000256" key="10">
    <source>
        <dbReference type="SAM" id="SignalP"/>
    </source>
</evidence>
<dbReference type="PANTHER" id="PTHR11470:SF2">
    <property type="entry name" value="KAPPA-CASEIN"/>
    <property type="match status" value="1"/>
</dbReference>
<accession>A0A384C9B1</accession>
<keyword evidence="5 9" id="KW-0964">Secreted</keyword>
<dbReference type="Pfam" id="PF00997">
    <property type="entry name" value="Casein_kappa"/>
    <property type="match status" value="1"/>
</dbReference>
<dbReference type="RefSeq" id="XP_008691397.1">
    <property type="nucleotide sequence ID" value="XM_008693175.1"/>
</dbReference>
<feature type="chain" id="PRO_5016707280" description="Kappa-casein" evidence="10">
    <location>
        <begin position="21"/>
        <end position="181"/>
    </location>
</feature>
<evidence type="ECO:0000256" key="5">
    <source>
        <dbReference type="ARBA" id="ARBA00022525"/>
    </source>
</evidence>
<keyword evidence="6" id="KW-0597">Phosphoprotein</keyword>
<dbReference type="KEGG" id="umr:103665282"/>
<reference evidence="12" key="1">
    <citation type="submission" date="2025-08" db="UniProtKB">
        <authorList>
            <consortium name="RefSeq"/>
        </authorList>
    </citation>
    <scope>IDENTIFICATION</scope>
    <source>
        <tissue evidence="12">Whole blood</tissue>
    </source>
</reference>
<evidence type="ECO:0000256" key="8">
    <source>
        <dbReference type="ARBA" id="ARBA00023180"/>
    </source>
</evidence>
<keyword evidence="7 9" id="KW-0494">Milk protein</keyword>
<dbReference type="GeneID" id="103665282"/>
<comment type="function">
    <text evidence="1 9">Kappa-casein stabilizes micelle formation, preventing casein precipitation in milk.</text>
</comment>
<dbReference type="GO" id="GO:0005615">
    <property type="term" value="C:extracellular space"/>
    <property type="evidence" value="ECO:0007669"/>
    <property type="project" value="TreeGrafter"/>
</dbReference>
<gene>
    <name evidence="12" type="primary">CSN3</name>
</gene>
<evidence type="ECO:0000256" key="2">
    <source>
        <dbReference type="ARBA" id="ARBA00004613"/>
    </source>
</evidence>
<feature type="signal peptide" evidence="10">
    <location>
        <begin position="1"/>
        <end position="20"/>
    </location>
</feature>
<keyword evidence="11" id="KW-1185">Reference proteome</keyword>
<dbReference type="InterPro" id="IPR000117">
    <property type="entry name" value="Casein_kappa"/>
</dbReference>
<sequence length="181" mass="20342">MKSFFLVVNIVALALPFLGAEVQNQEQPTCRENDERLPNQKTAKYIPFHYVLNNYPHYEPAYYPHRPAVPINHQYVPYPYYAKPVAVRPYAQIPQWQVLPNAYPPTVVHRPHLHPSFIAIPPKKIQDKTGTPTINTAATAEPTFIPTTESLNTVVTSDALSEFIITSIPETTAVPVTSPVV</sequence>
<comment type="subcellular location">
    <subcellularLocation>
        <location evidence="2 9">Secreted</location>
    </subcellularLocation>
</comment>
<evidence type="ECO:0000256" key="4">
    <source>
        <dbReference type="ARBA" id="ARBA00017238"/>
    </source>
</evidence>
<evidence type="ECO:0000256" key="9">
    <source>
        <dbReference type="PIRNR" id="PIRNR002374"/>
    </source>
</evidence>
<keyword evidence="10" id="KW-0732">Signal</keyword>
<dbReference type="OrthoDB" id="9836334at2759"/>
<dbReference type="Proteomes" id="UP000261680">
    <property type="component" value="Unplaced"/>
</dbReference>
<evidence type="ECO:0000256" key="1">
    <source>
        <dbReference type="ARBA" id="ARBA00003829"/>
    </source>
</evidence>